<protein>
    <submittedName>
        <fullName evidence="2">NAD(P)-dependent oxidoreductase</fullName>
    </submittedName>
</protein>
<sequence length="313" mass="34780">MKILLTGAFGNIGPYVLEALLDRGHEVRSLALGTERERRKAQRFDGRTHVVWGDVRDPSTVQGAVDGVDIVMHLAAMIPPGSEAAPDKAREINVGGTENIIAACLAQPTPPKLVFSSTFDVHGNTVDKQPPRRIDDPFDAIDEYSQHKIEGEALVRASGLTWFIPRFVDVPIIGPRKAEPIMYEIGLRNRIEVIHPKDLGLAMANALETDEVWGATMFIGGGAGCQVTYKDFLTRIMGAMGMRPLPESAFADKPYATDWVDTTESQKLLKYQRYDFDKITDDIAASLGWKRHLVPLARPFAERTMLKMSPYYK</sequence>
<evidence type="ECO:0000259" key="1">
    <source>
        <dbReference type="Pfam" id="PF01370"/>
    </source>
</evidence>
<dbReference type="Proteomes" id="UP000322244">
    <property type="component" value="Unassembled WGS sequence"/>
</dbReference>
<dbReference type="InterPro" id="IPR036291">
    <property type="entry name" value="NAD(P)-bd_dom_sf"/>
</dbReference>
<dbReference type="OrthoDB" id="4373834at2"/>
<organism evidence="2 3">
    <name type="scientific">Antrihabitans cavernicola</name>
    <dbReference type="NCBI Taxonomy" id="2495913"/>
    <lineage>
        <taxon>Bacteria</taxon>
        <taxon>Bacillati</taxon>
        <taxon>Actinomycetota</taxon>
        <taxon>Actinomycetes</taxon>
        <taxon>Mycobacteriales</taxon>
        <taxon>Nocardiaceae</taxon>
        <taxon>Antrihabitans</taxon>
    </lineage>
</organism>
<gene>
    <name evidence="2" type="ORF">FOY51_16035</name>
</gene>
<dbReference type="Pfam" id="PF01370">
    <property type="entry name" value="Epimerase"/>
    <property type="match status" value="1"/>
</dbReference>
<accession>A0A5A7S9Q7</accession>
<reference evidence="2 3" key="1">
    <citation type="submission" date="2019-07" db="EMBL/GenBank/DDBJ databases">
        <title>Rhodococcus cavernicolus sp. nov., isolated from a cave.</title>
        <authorList>
            <person name="Lee S.D."/>
        </authorList>
    </citation>
    <scope>NUCLEOTIDE SEQUENCE [LARGE SCALE GENOMIC DNA]</scope>
    <source>
        <strain evidence="2 3">C1-24</strain>
    </source>
</reference>
<dbReference type="EMBL" id="VLNY01000007">
    <property type="protein sequence ID" value="KAA0021902.1"/>
    <property type="molecule type" value="Genomic_DNA"/>
</dbReference>
<name>A0A5A7S9Q7_9NOCA</name>
<dbReference type="AlphaFoldDB" id="A0A5A7S9Q7"/>
<dbReference type="RefSeq" id="WP_149431265.1">
    <property type="nucleotide sequence ID" value="NZ_VLNY01000007.1"/>
</dbReference>
<dbReference type="InterPro" id="IPR001509">
    <property type="entry name" value="Epimerase_deHydtase"/>
</dbReference>
<dbReference type="SUPFAM" id="SSF51735">
    <property type="entry name" value="NAD(P)-binding Rossmann-fold domains"/>
    <property type="match status" value="1"/>
</dbReference>
<dbReference type="Gene3D" id="3.40.50.720">
    <property type="entry name" value="NAD(P)-binding Rossmann-like Domain"/>
    <property type="match status" value="1"/>
</dbReference>
<dbReference type="InterPro" id="IPR050177">
    <property type="entry name" value="Lipid_A_modif_metabolic_enz"/>
</dbReference>
<evidence type="ECO:0000313" key="2">
    <source>
        <dbReference type="EMBL" id="KAA0021902.1"/>
    </source>
</evidence>
<feature type="domain" description="NAD-dependent epimerase/dehydratase" evidence="1">
    <location>
        <begin position="3"/>
        <end position="158"/>
    </location>
</feature>
<evidence type="ECO:0000313" key="3">
    <source>
        <dbReference type="Proteomes" id="UP000322244"/>
    </source>
</evidence>
<comment type="caution">
    <text evidence="2">The sequence shown here is derived from an EMBL/GenBank/DDBJ whole genome shotgun (WGS) entry which is preliminary data.</text>
</comment>
<dbReference type="PANTHER" id="PTHR43245">
    <property type="entry name" value="BIFUNCTIONAL POLYMYXIN RESISTANCE PROTEIN ARNA"/>
    <property type="match status" value="1"/>
</dbReference>
<keyword evidence="3" id="KW-1185">Reference proteome</keyword>
<proteinExistence type="predicted"/>